<protein>
    <recommendedName>
        <fullName evidence="5">Xylanolytic transcriptional activator regulatory domain-containing protein</fullName>
    </recommendedName>
</protein>
<dbReference type="PANTHER" id="PTHR31001">
    <property type="entry name" value="UNCHARACTERIZED TRANSCRIPTIONAL REGULATORY PROTEIN"/>
    <property type="match status" value="1"/>
</dbReference>
<keyword evidence="2" id="KW-0805">Transcription regulation</keyword>
<sequence>MTVLQALTLYTICGRFNAQGPEVKSLTRLAITIAFEIGLNDENLRINITPFEAEMRRRIWWQIFVLDTRIAEDDISEPCILESQFQNKFPSSISDADLDHDMSEIPKAQPGKSEMLFSLVRLETSYFTRLVLFSDQFTEKNSYPTISTSQEKCKAIDRFKERIELEYLSHCDTSIPLDFVTAESCRLIIAKLKLTVTKPQNRESQQVLTQESFRETCTEILKRAKEFRLHERSKRWLWIFQTYIEWDALTYLLISLSISPLGDGVDTAWTAAEEVFQYWDVISDSRGCSRWSRIVGFHTQALTAREMALSNPSVFRPSSNGDGQLEDSELIATNKPEPIPSADTMASLPLYPASQVIERLDSSVQPQGSFNRTSEDQSAEAARELLGIPSSGTACQWSAALFEQYFDVLNSEQHDAPWF</sequence>
<evidence type="ECO:0000259" key="5">
    <source>
        <dbReference type="Pfam" id="PF04082"/>
    </source>
</evidence>
<keyword evidence="3" id="KW-0804">Transcription</keyword>
<gene>
    <name evidence="6" type="ORF">N7476_011246</name>
</gene>
<comment type="caution">
    <text evidence="6">The sequence shown here is derived from an EMBL/GenBank/DDBJ whole genome shotgun (WGS) entry which is preliminary data.</text>
</comment>
<dbReference type="PANTHER" id="PTHR31001:SF91">
    <property type="entry name" value="ZN(II)2CYS6 TRANSCRIPTION FACTOR (EUROFUNG)"/>
    <property type="match status" value="1"/>
</dbReference>
<feature type="domain" description="Xylanolytic transcriptional activator regulatory" evidence="5">
    <location>
        <begin position="2"/>
        <end position="73"/>
    </location>
</feature>
<dbReference type="GO" id="GO:0008270">
    <property type="term" value="F:zinc ion binding"/>
    <property type="evidence" value="ECO:0007669"/>
    <property type="project" value="InterPro"/>
</dbReference>
<reference evidence="6" key="1">
    <citation type="submission" date="2022-12" db="EMBL/GenBank/DDBJ databases">
        <authorList>
            <person name="Petersen C."/>
        </authorList>
    </citation>
    <scope>NUCLEOTIDE SEQUENCE</scope>
    <source>
        <strain evidence="6">IBT 21472</strain>
    </source>
</reference>
<dbReference type="EMBL" id="JAPZBO010000010">
    <property type="protein sequence ID" value="KAJ5299689.1"/>
    <property type="molecule type" value="Genomic_DNA"/>
</dbReference>
<organism evidence="6 7">
    <name type="scientific">Penicillium atrosanguineum</name>
    <dbReference type="NCBI Taxonomy" id="1132637"/>
    <lineage>
        <taxon>Eukaryota</taxon>
        <taxon>Fungi</taxon>
        <taxon>Dikarya</taxon>
        <taxon>Ascomycota</taxon>
        <taxon>Pezizomycotina</taxon>
        <taxon>Eurotiomycetes</taxon>
        <taxon>Eurotiomycetidae</taxon>
        <taxon>Eurotiales</taxon>
        <taxon>Aspergillaceae</taxon>
        <taxon>Penicillium</taxon>
    </lineage>
</organism>
<keyword evidence="4" id="KW-0539">Nucleus</keyword>
<evidence type="ECO:0000256" key="1">
    <source>
        <dbReference type="ARBA" id="ARBA00004123"/>
    </source>
</evidence>
<name>A0A9W9U0C2_9EURO</name>
<accession>A0A9W9U0C2</accession>
<reference evidence="6" key="2">
    <citation type="journal article" date="2023" name="IMA Fungus">
        <title>Comparative genomic study of the Penicillium genus elucidates a diverse pangenome and 15 lateral gene transfer events.</title>
        <authorList>
            <person name="Petersen C."/>
            <person name="Sorensen T."/>
            <person name="Nielsen M.R."/>
            <person name="Sondergaard T.E."/>
            <person name="Sorensen J.L."/>
            <person name="Fitzpatrick D.A."/>
            <person name="Frisvad J.C."/>
            <person name="Nielsen K.L."/>
        </authorList>
    </citation>
    <scope>NUCLEOTIDE SEQUENCE</scope>
    <source>
        <strain evidence="6">IBT 21472</strain>
    </source>
</reference>
<dbReference type="GO" id="GO:0005634">
    <property type="term" value="C:nucleus"/>
    <property type="evidence" value="ECO:0007669"/>
    <property type="project" value="UniProtKB-SubCell"/>
</dbReference>
<comment type="subcellular location">
    <subcellularLocation>
        <location evidence="1">Nucleus</location>
    </subcellularLocation>
</comment>
<evidence type="ECO:0000313" key="6">
    <source>
        <dbReference type="EMBL" id="KAJ5299689.1"/>
    </source>
</evidence>
<dbReference type="GO" id="GO:0006351">
    <property type="term" value="P:DNA-templated transcription"/>
    <property type="evidence" value="ECO:0007669"/>
    <property type="project" value="InterPro"/>
</dbReference>
<proteinExistence type="predicted"/>
<dbReference type="InterPro" id="IPR050613">
    <property type="entry name" value="Sec_Metabolite_Reg"/>
</dbReference>
<dbReference type="InterPro" id="IPR007219">
    <property type="entry name" value="XnlR_reg_dom"/>
</dbReference>
<dbReference type="GO" id="GO:0003677">
    <property type="term" value="F:DNA binding"/>
    <property type="evidence" value="ECO:0007669"/>
    <property type="project" value="InterPro"/>
</dbReference>
<dbReference type="AlphaFoldDB" id="A0A9W9U0C2"/>
<keyword evidence="7" id="KW-1185">Reference proteome</keyword>
<evidence type="ECO:0000313" key="7">
    <source>
        <dbReference type="Proteomes" id="UP001147746"/>
    </source>
</evidence>
<dbReference type="Pfam" id="PF04082">
    <property type="entry name" value="Fungal_trans"/>
    <property type="match status" value="1"/>
</dbReference>
<evidence type="ECO:0000256" key="3">
    <source>
        <dbReference type="ARBA" id="ARBA00023163"/>
    </source>
</evidence>
<evidence type="ECO:0000256" key="4">
    <source>
        <dbReference type="ARBA" id="ARBA00023242"/>
    </source>
</evidence>
<evidence type="ECO:0000256" key="2">
    <source>
        <dbReference type="ARBA" id="ARBA00023015"/>
    </source>
</evidence>
<dbReference type="Proteomes" id="UP001147746">
    <property type="component" value="Unassembled WGS sequence"/>
</dbReference>
<dbReference type="CDD" id="cd12148">
    <property type="entry name" value="fungal_TF_MHR"/>
    <property type="match status" value="1"/>
</dbReference>